<keyword evidence="4" id="KW-1185">Reference proteome</keyword>
<feature type="chain" id="PRO_5001992111" evidence="1">
    <location>
        <begin position="34"/>
        <end position="262"/>
    </location>
</feature>
<dbReference type="EMBL" id="JRLX01000006">
    <property type="protein sequence ID" value="KGO87055.1"/>
    <property type="molecule type" value="Genomic_DNA"/>
</dbReference>
<dbReference type="PANTHER" id="PTHR37017">
    <property type="entry name" value="AB HYDROLASE-1 DOMAIN-CONTAINING PROTEIN-RELATED"/>
    <property type="match status" value="1"/>
</dbReference>
<evidence type="ECO:0000313" key="4">
    <source>
        <dbReference type="Proteomes" id="UP000030152"/>
    </source>
</evidence>
<dbReference type="AlphaFoldDB" id="A0A0A2MFH7"/>
<accession>A0A0A2MFH7</accession>
<reference evidence="3 4" key="1">
    <citation type="submission" date="2013-09" db="EMBL/GenBank/DDBJ databases">
        <authorList>
            <person name="Zeng Z."/>
            <person name="Chen C."/>
        </authorList>
    </citation>
    <scope>NUCLEOTIDE SEQUENCE [LARGE SCALE GENOMIC DNA]</scope>
    <source>
        <strain evidence="3 4">WB 3.3-2</strain>
    </source>
</reference>
<feature type="domain" description="AB hydrolase-1" evidence="2">
    <location>
        <begin position="40"/>
        <end position="253"/>
    </location>
</feature>
<dbReference type="InterPro" id="IPR052897">
    <property type="entry name" value="Sec-Metab_Biosynth_Hydrolase"/>
</dbReference>
<proteinExistence type="predicted"/>
<gene>
    <name evidence="3" type="ORF">Q765_07535</name>
</gene>
<dbReference type="Pfam" id="PF12697">
    <property type="entry name" value="Abhydrolase_6"/>
    <property type="match status" value="1"/>
</dbReference>
<dbReference type="InterPro" id="IPR000073">
    <property type="entry name" value="AB_hydrolase_1"/>
</dbReference>
<protein>
    <submittedName>
        <fullName evidence="3">Hydrolase</fullName>
    </submittedName>
</protein>
<dbReference type="GO" id="GO:0016787">
    <property type="term" value="F:hydrolase activity"/>
    <property type="evidence" value="ECO:0007669"/>
    <property type="project" value="UniProtKB-KW"/>
</dbReference>
<evidence type="ECO:0000259" key="2">
    <source>
        <dbReference type="Pfam" id="PF12697"/>
    </source>
</evidence>
<name>A0A0A2MFH7_9FLAO</name>
<sequence length="262" mass="27860">MKSTNRFSQLKRTFLAATLIVASLSTTNVAAQAAPKVKNIVIVHGAFADGSGFKGVFDILTKQGYNVSVVQNPLTSLQDDVDTANRIIDKQDGPVILVGHSWGGTVITQAGNNPKVVGLVYIAAFAPGDGETTSQWASSLPAAPENGILPPDEKGVIYYDKAKFHAGFAADSSKELAAFMYASQGPIFGRCFSDKVTTAAWKTKPSYGIVATEDKSINPDIERNMYKRANFKVTEVKGSHTIFISQPAKVAAVIVTAATSTK</sequence>
<dbReference type="SUPFAM" id="SSF53474">
    <property type="entry name" value="alpha/beta-Hydrolases"/>
    <property type="match status" value="1"/>
</dbReference>
<evidence type="ECO:0000256" key="1">
    <source>
        <dbReference type="SAM" id="SignalP"/>
    </source>
</evidence>
<organism evidence="3 4">
    <name type="scientific">Flavobacterium rivuli WB 3.3-2 = DSM 21788</name>
    <dbReference type="NCBI Taxonomy" id="1121895"/>
    <lineage>
        <taxon>Bacteria</taxon>
        <taxon>Pseudomonadati</taxon>
        <taxon>Bacteroidota</taxon>
        <taxon>Flavobacteriia</taxon>
        <taxon>Flavobacteriales</taxon>
        <taxon>Flavobacteriaceae</taxon>
        <taxon>Flavobacterium</taxon>
    </lineage>
</organism>
<dbReference type="InterPro" id="IPR029058">
    <property type="entry name" value="AB_hydrolase_fold"/>
</dbReference>
<dbReference type="STRING" id="1121895.GCA_000378485_01832"/>
<feature type="signal peptide" evidence="1">
    <location>
        <begin position="1"/>
        <end position="33"/>
    </location>
</feature>
<keyword evidence="3" id="KW-0378">Hydrolase</keyword>
<keyword evidence="1" id="KW-0732">Signal</keyword>
<dbReference type="RefSeq" id="WP_020212988.1">
    <property type="nucleotide sequence ID" value="NZ_JRLX01000006.1"/>
</dbReference>
<evidence type="ECO:0000313" key="3">
    <source>
        <dbReference type="EMBL" id="KGO87055.1"/>
    </source>
</evidence>
<dbReference type="eggNOG" id="COG0596">
    <property type="taxonomic scope" value="Bacteria"/>
</dbReference>
<dbReference type="PANTHER" id="PTHR37017:SF11">
    <property type="entry name" value="ESTERASE_LIPASE_THIOESTERASE DOMAIN-CONTAINING PROTEIN"/>
    <property type="match status" value="1"/>
</dbReference>
<dbReference type="Proteomes" id="UP000030152">
    <property type="component" value="Unassembled WGS sequence"/>
</dbReference>
<dbReference type="Gene3D" id="3.40.50.1820">
    <property type="entry name" value="alpha/beta hydrolase"/>
    <property type="match status" value="1"/>
</dbReference>
<dbReference type="OrthoDB" id="9112061at2"/>
<comment type="caution">
    <text evidence="3">The sequence shown here is derived from an EMBL/GenBank/DDBJ whole genome shotgun (WGS) entry which is preliminary data.</text>
</comment>